<accession>A0A061RV96</accession>
<gene>
    <name evidence="2" type="ORF">TSPGSL018_19231</name>
</gene>
<evidence type="ECO:0000256" key="1">
    <source>
        <dbReference type="SAM" id="MobiDB-lite"/>
    </source>
</evidence>
<organism evidence="2">
    <name type="scientific">Tetraselmis sp. GSL018</name>
    <dbReference type="NCBI Taxonomy" id="582737"/>
    <lineage>
        <taxon>Eukaryota</taxon>
        <taxon>Viridiplantae</taxon>
        <taxon>Chlorophyta</taxon>
        <taxon>core chlorophytes</taxon>
        <taxon>Chlorodendrophyceae</taxon>
        <taxon>Chlorodendrales</taxon>
        <taxon>Chlorodendraceae</taxon>
        <taxon>Tetraselmis</taxon>
    </lineage>
</organism>
<feature type="non-terminal residue" evidence="2">
    <location>
        <position position="75"/>
    </location>
</feature>
<name>A0A061RV96_9CHLO</name>
<proteinExistence type="predicted"/>
<evidence type="ECO:0000313" key="2">
    <source>
        <dbReference type="EMBL" id="JAC76797.1"/>
    </source>
</evidence>
<reference evidence="2" key="1">
    <citation type="submission" date="2014-05" db="EMBL/GenBank/DDBJ databases">
        <title>The transcriptome of the halophilic microalga Tetraselmis sp. GSL018 isolated from the Great Salt Lake, Utah.</title>
        <authorList>
            <person name="Jinkerson R.E."/>
            <person name="D'Adamo S."/>
            <person name="Posewitz M.C."/>
        </authorList>
    </citation>
    <scope>NUCLEOTIDE SEQUENCE</scope>
    <source>
        <strain evidence="2">GSL018</strain>
    </source>
</reference>
<dbReference type="EMBL" id="GBEZ01008762">
    <property type="protein sequence ID" value="JAC76797.1"/>
    <property type="molecule type" value="Transcribed_RNA"/>
</dbReference>
<sequence length="75" mass="7664">GTASSRSRAPPVLVLDTIQHPREASVVAVAPSRRGRAARVDGGGLMPRLLAGVSHASPRGSSIEGRLGSSIRPSL</sequence>
<feature type="region of interest" description="Disordered" evidence="1">
    <location>
        <begin position="53"/>
        <end position="75"/>
    </location>
</feature>
<protein>
    <submittedName>
        <fullName evidence="2">Uncharacterized protein</fullName>
    </submittedName>
</protein>
<feature type="non-terminal residue" evidence="2">
    <location>
        <position position="1"/>
    </location>
</feature>
<dbReference type="AlphaFoldDB" id="A0A061RV96"/>